<dbReference type="OrthoDB" id="9804333at2"/>
<dbReference type="Proteomes" id="UP000236311">
    <property type="component" value="Unassembled WGS sequence"/>
</dbReference>
<dbReference type="SUPFAM" id="SSF89550">
    <property type="entry name" value="PHP domain-like"/>
    <property type="match status" value="1"/>
</dbReference>
<reference evidence="2 3" key="1">
    <citation type="submission" date="2018-01" db="EMBL/GenBank/DDBJ databases">
        <authorList>
            <person name="Gaut B.S."/>
            <person name="Morton B.R."/>
            <person name="Clegg M.T."/>
            <person name="Duvall M.R."/>
        </authorList>
    </citation>
    <scope>NUCLEOTIDE SEQUENCE [LARGE SCALE GENOMIC DNA]</scope>
    <source>
        <strain evidence="2">GP69</strain>
    </source>
</reference>
<proteinExistence type="predicted"/>
<accession>A0A2K4ZJG9</accession>
<dbReference type="CDD" id="cd07438">
    <property type="entry name" value="PHP_HisPPase_AMP"/>
    <property type="match status" value="1"/>
</dbReference>
<name>A0A2K4ZJG9_9FIRM</name>
<organism evidence="2 3">
    <name type="scientific">Acetatifactor muris</name>
    <dbReference type="NCBI Taxonomy" id="879566"/>
    <lineage>
        <taxon>Bacteria</taxon>
        <taxon>Bacillati</taxon>
        <taxon>Bacillota</taxon>
        <taxon>Clostridia</taxon>
        <taxon>Lachnospirales</taxon>
        <taxon>Lachnospiraceae</taxon>
        <taxon>Acetatifactor</taxon>
    </lineage>
</organism>
<dbReference type="InterPro" id="IPR004013">
    <property type="entry name" value="PHP_dom"/>
</dbReference>
<feature type="domain" description="Polymerase/histidinol phosphatase N-terminal" evidence="1">
    <location>
        <begin position="4"/>
        <end position="78"/>
    </location>
</feature>
<dbReference type="Gene3D" id="1.10.150.650">
    <property type="match status" value="1"/>
</dbReference>
<evidence type="ECO:0000313" key="3">
    <source>
        <dbReference type="Proteomes" id="UP000236311"/>
    </source>
</evidence>
<dbReference type="Pfam" id="PF02811">
    <property type="entry name" value="PHP"/>
    <property type="match status" value="1"/>
</dbReference>
<keyword evidence="3" id="KW-1185">Reference proteome</keyword>
<dbReference type="InterPro" id="IPR052018">
    <property type="entry name" value="PHP_domain"/>
</dbReference>
<dbReference type="InterPro" id="IPR003141">
    <property type="entry name" value="Pol/His_phosphatase_N"/>
</dbReference>
<dbReference type="GO" id="GO:0004534">
    <property type="term" value="F:5'-3' RNA exonuclease activity"/>
    <property type="evidence" value="ECO:0007669"/>
    <property type="project" value="TreeGrafter"/>
</dbReference>
<evidence type="ECO:0000313" key="2">
    <source>
        <dbReference type="EMBL" id="SOY30542.1"/>
    </source>
</evidence>
<evidence type="ECO:0000259" key="1">
    <source>
        <dbReference type="SMART" id="SM00481"/>
    </source>
</evidence>
<dbReference type="SMART" id="SM00481">
    <property type="entry name" value="POLIIIAc"/>
    <property type="match status" value="1"/>
</dbReference>
<dbReference type="RefSeq" id="WP_103240576.1">
    <property type="nucleotide sequence ID" value="NZ_JANJZD010000017.1"/>
</dbReference>
<protein>
    <recommendedName>
        <fullName evidence="1">Polymerase/histidinol phosphatase N-terminal domain-containing protein</fullName>
    </recommendedName>
</protein>
<dbReference type="EMBL" id="OFSM01000017">
    <property type="protein sequence ID" value="SOY30542.1"/>
    <property type="molecule type" value="Genomic_DNA"/>
</dbReference>
<gene>
    <name evidence="2" type="ORF">AMURIS_03273</name>
</gene>
<dbReference type="GO" id="GO:0035312">
    <property type="term" value="F:5'-3' DNA exonuclease activity"/>
    <property type="evidence" value="ECO:0007669"/>
    <property type="project" value="TreeGrafter"/>
</dbReference>
<dbReference type="Gene3D" id="3.20.20.140">
    <property type="entry name" value="Metal-dependent hydrolases"/>
    <property type="match status" value="1"/>
</dbReference>
<dbReference type="PANTHER" id="PTHR42924:SF3">
    <property type="entry name" value="POLYMERASE_HISTIDINOL PHOSPHATASE N-TERMINAL DOMAIN-CONTAINING PROTEIN"/>
    <property type="match status" value="1"/>
</dbReference>
<dbReference type="InterPro" id="IPR016195">
    <property type="entry name" value="Pol/histidinol_Pase-like"/>
</dbReference>
<dbReference type="AlphaFoldDB" id="A0A2K4ZJG9"/>
<dbReference type="PANTHER" id="PTHR42924">
    <property type="entry name" value="EXONUCLEASE"/>
    <property type="match status" value="1"/>
</dbReference>
<sequence length="295" mass="32575">MQAVDLHVHSNRSDGTFTPAGLVDYAMEKGLTAFALTDHDTVEGLDEAIRYAESLRACLSAPEKVPEVIPGIEFSTEYLGKDIHILGLYIDYHGDAFQRHLQTFVNSRVTRNLKMCGLLQKAGLFVTYEALLAEFPGAVITRAHYARYMLNHGYISSMAEAFDRYIGDQGPCYVPREKITPVQAVKLIQNAGGVPILAHPILYHMDARQLEALTASLQEAGLAGIEAVYSTYSDTEERQMRTLASRHGLLVSGGSDFHGSNKPGLDLASGYGKLFVPHSVLDDIKDFIERKNTRK</sequence>